<feature type="region of interest" description="Disordered" evidence="8">
    <location>
        <begin position="934"/>
        <end position="989"/>
    </location>
</feature>
<keyword evidence="1" id="KW-0343">GTPase activation</keyword>
<dbReference type="SMART" id="SM00324">
    <property type="entry name" value="RhoGAP"/>
    <property type="match status" value="1"/>
</dbReference>
<feature type="region of interest" description="Disordered" evidence="8">
    <location>
        <begin position="881"/>
        <end position="922"/>
    </location>
</feature>
<dbReference type="InterPro" id="IPR057459">
    <property type="entry name" value="SYDE1/2_C2"/>
</dbReference>
<feature type="compositionally biased region" description="Basic and acidic residues" evidence="8">
    <location>
        <begin position="746"/>
        <end position="756"/>
    </location>
</feature>
<dbReference type="PROSITE" id="PS50238">
    <property type="entry name" value="RHOGAP"/>
    <property type="match status" value="1"/>
</dbReference>
<dbReference type="Ensembl" id="ENSPKIT00000040891.1">
    <property type="protein sequence ID" value="ENSPKIP00000016400.1"/>
    <property type="gene ID" value="ENSPKIG00000002743.1"/>
</dbReference>
<dbReference type="Proteomes" id="UP000261540">
    <property type="component" value="Unplaced"/>
</dbReference>
<keyword evidence="3" id="KW-0564">Palmitate</keyword>
<feature type="region of interest" description="Disordered" evidence="8">
    <location>
        <begin position="682"/>
        <end position="787"/>
    </location>
</feature>
<evidence type="ECO:0000313" key="11">
    <source>
        <dbReference type="Proteomes" id="UP000261540"/>
    </source>
</evidence>
<evidence type="ECO:0000256" key="8">
    <source>
        <dbReference type="SAM" id="MobiDB-lite"/>
    </source>
</evidence>
<feature type="compositionally biased region" description="Polar residues" evidence="8">
    <location>
        <begin position="934"/>
        <end position="950"/>
    </location>
</feature>
<dbReference type="GO" id="GO:0007165">
    <property type="term" value="P:signal transduction"/>
    <property type="evidence" value="ECO:0007669"/>
    <property type="project" value="InterPro"/>
</dbReference>
<keyword evidence="11" id="KW-1185">Reference proteome</keyword>
<feature type="domain" description="Rho-GAP" evidence="9">
    <location>
        <begin position="1149"/>
        <end position="1364"/>
    </location>
</feature>
<dbReference type="SUPFAM" id="SSF48350">
    <property type="entry name" value="GTPase activation domain, GAP"/>
    <property type="match status" value="1"/>
</dbReference>
<dbReference type="GO" id="GO:0046578">
    <property type="term" value="P:regulation of Ras protein signal transduction"/>
    <property type="evidence" value="ECO:0007669"/>
    <property type="project" value="TreeGrafter"/>
</dbReference>
<reference evidence="10" key="1">
    <citation type="submission" date="2025-08" db="UniProtKB">
        <authorList>
            <consortium name="Ensembl"/>
        </authorList>
    </citation>
    <scope>IDENTIFICATION</scope>
</reference>
<protein>
    <recommendedName>
        <fullName evidence="6">Rho GTPase-activating protein SYDE1</fullName>
    </recommendedName>
    <alternativeName>
        <fullName evidence="7">Synapse defective protein 1 homolog 1</fullName>
    </alternativeName>
</protein>
<dbReference type="PANTHER" id="PTHR46150">
    <property type="entry name" value="RHO GTPASE-ACTIVATING PROTEIN 100F"/>
    <property type="match status" value="1"/>
</dbReference>
<feature type="region of interest" description="Disordered" evidence="8">
    <location>
        <begin position="1433"/>
        <end position="1497"/>
    </location>
</feature>
<evidence type="ECO:0000256" key="5">
    <source>
        <dbReference type="ARBA" id="ARBA00057607"/>
    </source>
</evidence>
<dbReference type="InterPro" id="IPR008936">
    <property type="entry name" value="Rho_GTPase_activation_prot"/>
</dbReference>
<evidence type="ECO:0000313" key="10">
    <source>
        <dbReference type="Ensembl" id="ENSPKIP00000016400.1"/>
    </source>
</evidence>
<dbReference type="SUPFAM" id="SSF49562">
    <property type="entry name" value="C2 domain (Calcium/lipid-binding domain, CaLB)"/>
    <property type="match status" value="1"/>
</dbReference>
<feature type="region of interest" description="Disordered" evidence="8">
    <location>
        <begin position="1367"/>
        <end position="1421"/>
    </location>
</feature>
<keyword evidence="2" id="KW-0597">Phosphoprotein</keyword>
<evidence type="ECO:0000259" key="9">
    <source>
        <dbReference type="PROSITE" id="PS50238"/>
    </source>
</evidence>
<evidence type="ECO:0000256" key="4">
    <source>
        <dbReference type="ARBA" id="ARBA00023288"/>
    </source>
</evidence>
<keyword evidence="4" id="KW-0449">Lipoprotein</keyword>
<evidence type="ECO:0000256" key="1">
    <source>
        <dbReference type="ARBA" id="ARBA00022468"/>
    </source>
</evidence>
<organism evidence="10 11">
    <name type="scientific">Paramormyrops kingsleyae</name>
    <dbReference type="NCBI Taxonomy" id="1676925"/>
    <lineage>
        <taxon>Eukaryota</taxon>
        <taxon>Metazoa</taxon>
        <taxon>Chordata</taxon>
        <taxon>Craniata</taxon>
        <taxon>Vertebrata</taxon>
        <taxon>Euteleostomi</taxon>
        <taxon>Actinopterygii</taxon>
        <taxon>Neopterygii</taxon>
        <taxon>Teleostei</taxon>
        <taxon>Osteoglossocephala</taxon>
        <taxon>Osteoglossomorpha</taxon>
        <taxon>Osteoglossiformes</taxon>
        <taxon>Mormyridae</taxon>
        <taxon>Paramormyrops</taxon>
    </lineage>
</organism>
<evidence type="ECO:0000256" key="2">
    <source>
        <dbReference type="ARBA" id="ARBA00022553"/>
    </source>
</evidence>
<dbReference type="OrthoDB" id="120383at2759"/>
<reference evidence="10" key="2">
    <citation type="submission" date="2025-09" db="UniProtKB">
        <authorList>
            <consortium name="Ensembl"/>
        </authorList>
    </citation>
    <scope>IDENTIFICATION</scope>
</reference>
<name>A0A3B3RES2_9TELE</name>
<dbReference type="FunFam" id="1.10.555.10:FF:000051">
    <property type="entry name" value="Synapse defective Rho GTPase homolog 1"/>
    <property type="match status" value="1"/>
</dbReference>
<dbReference type="InterPro" id="IPR000198">
    <property type="entry name" value="RhoGAP_dom"/>
</dbReference>
<dbReference type="GO" id="GO:0016477">
    <property type="term" value="P:cell migration"/>
    <property type="evidence" value="ECO:0007669"/>
    <property type="project" value="TreeGrafter"/>
</dbReference>
<comment type="function">
    <text evidence="5">GTPase activator for the Rho-type GTPases. As a GCM1 downstream effector, it is involved in placental development and positively regulates trophoblast cells migration. It regulates cytoskeletal remodeling by controlling the activity of Rho GTPases including RHOA, CDC42 and RAC1.</text>
</comment>
<dbReference type="GeneTree" id="ENSGT01030000234635"/>
<accession>A0A3B3RES2</accession>
<sequence length="1547" mass="170517">MADPLRRTILAKLRGKKSRKAAAVGGFGVATFVDNREGKDGVLCGVDEQTPDKIITELNDLPDIMRDKEGCLNIAFESGAVRSNCENAVVKNVSPRDDTCVHFNVGSGDYAWWGVDLNHTGRVHKRRLGVSDQNEMQTRASHGNRINYFNELELDLSKDACTESSEMMRENSHPLYPSGPPGPILDLDGVGLCRELTPVQTTYHYVEMSGNGVQGKEIGVGVHQCGEHQGNPVASNAEKDADLLCNLPRMPYTDIAINGAQIYQFLAVGTVAENHQVSNNPSGDYRVRSFQNTSLFPTDLVVSDKNVGTEAEMQWQNLVGSDDGDYYDNDNLPFYNPLLCAASGPNSDQVEMNRKQDETDGFKVYESYIVRTQFKEACVLLISAMQGINLDNEVAVNGLGCHVNLTSCNSQESLCSEVSSKVVDCDAFSSGEAVPPESHSVRFHDGENDNLCLRRSLASKSFEVLPTENPPPLRRSVSDGVIEYHQNQYCRLERKVPLALMRENDWGMSSGLVSLANQVPCDGEGGDSLLLEMGDNCPLNETSGPVNSAKSQGTEHGLLTTQDVLKPNGVTVNKIQEWMQKGRMLSSEMKHRITGSALHEACGDSPPQRSCPRFLNRAKAAPRVTGSQKCRTVARGQGTKQPAYIKNVRSSVTDTQEAIVSRHNETNEKLRLLTAITVSKKRHWFHHSTSKNPVSEEGSVSVEPDVAHVGSEPEASQPAPTPLHKAPHLQPASANSDPQRGNAADRAGDGGGHLEEEGGEIWYNPIPEDEDPTLVGGPADVDSVRHSQEGCSCEKRLVDGSLLVEPAELRRRILTRRSAEDSLPPKVTAPDGFEAGVSPPSSPNPWKKGSSINWSFPDRIKSPRTMRKLSMKMKLPELSRKLNVKGVSSSQTDPLYSSPKVTRRLEGGPNRSHLSPGGGQTARNVISRYHLDSSVFTRNNDSQKTRSGSKAASKGGYLSDGDSPELVTKSGKQRNKDCPASNGSKLHGPEMDVNSFRHYSFSAQPKCSQYISGIMSLHFFGAEDLKPPRVDSRSVYCAIQVDSVNKARTAMLTCKTAFLDMDHAFNIELENAQQLKLVVFSWESSPRRHRVCCHGTVALPTLFRVTRSHQLAVQLEPRGVIYVKLGLIERWPNSLDAPDGGQELRVFRVDASLVVEREASGFTVPLVVKKCITEIEKRGCQMVGLYRLCGSAAVKKELREAFERDSQGVDLSEDRYPDINVITGVLKDYLRELPTPLISDRLYEAVLDAMAKRPLKMGAMGCENDPADSLHATGLLAHLPPVEKAALQMLLNHLKLVASHQDVNRMTCQNLAVCFGPVLLGQRQEAACRTNRTFADCEELASALHFKKHIEVLHYLLQLWPVVDPNKTPSPQEEEEEEEVSPTSQCIRRRKERPQALNLSEAEVAGVLRPKPGRLDSPSNRYAGDWSLCRDSYLQPSKEGDGEDADYDNVPWEEEGTSEEGKAAEEDEVDDMEVEEKTSLPDEPDSNILSTPNDLTKDNEYQGYMKIREMNSVLNNTLNLNELQQSIDNLIGSLERELNKNKLAVGY</sequence>
<feature type="compositionally biased region" description="Polar residues" evidence="8">
    <location>
        <begin position="886"/>
        <end position="895"/>
    </location>
</feature>
<feature type="compositionally biased region" description="Acidic residues" evidence="8">
    <location>
        <begin position="1441"/>
        <end position="1458"/>
    </location>
</feature>
<dbReference type="Gene3D" id="1.10.555.10">
    <property type="entry name" value="Rho GTPase activation protein"/>
    <property type="match status" value="1"/>
</dbReference>
<evidence type="ECO:0000256" key="7">
    <source>
        <dbReference type="ARBA" id="ARBA00075368"/>
    </source>
</evidence>
<feature type="region of interest" description="Disordered" evidence="8">
    <location>
        <begin position="821"/>
        <end position="850"/>
    </location>
</feature>
<proteinExistence type="predicted"/>
<dbReference type="Pfam" id="PF00620">
    <property type="entry name" value="RhoGAP"/>
    <property type="match status" value="1"/>
</dbReference>
<dbReference type="Pfam" id="PF25336">
    <property type="entry name" value="C2_SYDE"/>
    <property type="match status" value="1"/>
</dbReference>
<evidence type="ECO:0000256" key="3">
    <source>
        <dbReference type="ARBA" id="ARBA00023139"/>
    </source>
</evidence>
<dbReference type="PANTHER" id="PTHR46150:SF1">
    <property type="entry name" value="RHO GTPASE-ACTIVATING PROTEIN SYDE2"/>
    <property type="match status" value="1"/>
</dbReference>
<feature type="compositionally biased region" description="Acidic residues" evidence="8">
    <location>
        <begin position="1465"/>
        <end position="1474"/>
    </location>
</feature>
<dbReference type="STRING" id="1676925.ENSPKIP00000016400"/>
<dbReference type="InterPro" id="IPR052118">
    <property type="entry name" value="Rho-GAP_regulator"/>
</dbReference>
<dbReference type="InterPro" id="IPR035892">
    <property type="entry name" value="C2_domain_sf"/>
</dbReference>
<evidence type="ECO:0000256" key="6">
    <source>
        <dbReference type="ARBA" id="ARBA00074687"/>
    </source>
</evidence>
<dbReference type="GO" id="GO:0005096">
    <property type="term" value="F:GTPase activator activity"/>
    <property type="evidence" value="ECO:0007669"/>
    <property type="project" value="UniProtKB-KW"/>
</dbReference>
<dbReference type="GO" id="GO:0097060">
    <property type="term" value="C:synaptic membrane"/>
    <property type="evidence" value="ECO:0007669"/>
    <property type="project" value="TreeGrafter"/>
</dbReference>